<dbReference type="PROSITE" id="PS50106">
    <property type="entry name" value="PDZ"/>
    <property type="match status" value="2"/>
</dbReference>
<dbReference type="SUPFAM" id="SSF50156">
    <property type="entry name" value="PDZ domain-like"/>
    <property type="match status" value="2"/>
</dbReference>
<feature type="compositionally biased region" description="Low complexity" evidence="4">
    <location>
        <begin position="318"/>
        <end position="335"/>
    </location>
</feature>
<evidence type="ECO:0000313" key="6">
    <source>
        <dbReference type="EMBL" id="KAF2902793.1"/>
    </source>
</evidence>
<dbReference type="OrthoDB" id="6021951at2759"/>
<dbReference type="Proteomes" id="UP000801492">
    <property type="component" value="Unassembled WGS sequence"/>
</dbReference>
<dbReference type="Gene3D" id="2.30.42.10">
    <property type="match status" value="2"/>
</dbReference>
<keyword evidence="7" id="KW-1185">Reference proteome</keyword>
<feature type="region of interest" description="Disordered" evidence="4">
    <location>
        <begin position="164"/>
        <end position="189"/>
    </location>
</feature>
<gene>
    <name evidence="6" type="ORF">ILUMI_03387</name>
</gene>
<sequence>VGDQIIRINGFTIEDAVHKEVLQLISNHTHLTLKVRSVGMIPVKDRCTDPLSWQIISDSTSSTRSSPQLGDKIHDVRINIMVAPRTKLGCGICKGPEWKPGIFVQFTKEGGIAREAGLRPGDQILYCNNVDFSDIQFNEAVNIMKTSRQLDLIVRKSAGSELFPGESSGYNSSASSVTGDQSPSWSDSKRLSIVKEESLELEDRLSQLDRLKSSKWEKIEWDDIDNDEKRYQFKPTIINLSENGTTITNNGSDECQNVDNNKNTLTRNKSNKLADICLVSHQQETKTVLVEVHRSNAEESAKTDSNLNKSPSICSYNSVTSRSSEASSSLSSAISQELQRRSERKKTENNNKPTIDEQLQKRKILKGVDTDKQQQHSKLMDEFKKVHRKMFKSVEEDKEAENETKEKLEVSVFESPHHNLSGRHCVVV</sequence>
<evidence type="ECO:0000256" key="1">
    <source>
        <dbReference type="ARBA" id="ARBA00004316"/>
    </source>
</evidence>
<reference evidence="6" key="1">
    <citation type="submission" date="2019-08" db="EMBL/GenBank/DDBJ databases">
        <title>The genome of the North American firefly Photinus pyralis.</title>
        <authorList>
            <consortium name="Photinus pyralis genome working group"/>
            <person name="Fallon T.R."/>
            <person name="Sander Lower S.E."/>
            <person name="Weng J.-K."/>
        </authorList>
    </citation>
    <scope>NUCLEOTIDE SEQUENCE</scope>
    <source>
        <strain evidence="6">TRF0915ILg1</strain>
        <tissue evidence="6">Whole body</tissue>
    </source>
</reference>
<dbReference type="GO" id="GO:0032426">
    <property type="term" value="C:stereocilium tip"/>
    <property type="evidence" value="ECO:0007669"/>
    <property type="project" value="TreeGrafter"/>
</dbReference>
<dbReference type="SMART" id="SM00228">
    <property type="entry name" value="PDZ"/>
    <property type="match status" value="1"/>
</dbReference>
<keyword evidence="2" id="KW-0677">Repeat</keyword>
<comment type="caution">
    <text evidence="6">The sequence shown here is derived from an EMBL/GenBank/DDBJ whole genome shotgun (WGS) entry which is preliminary data.</text>
</comment>
<evidence type="ECO:0000256" key="3">
    <source>
        <dbReference type="ARBA" id="ARBA00023273"/>
    </source>
</evidence>
<name>A0A8K0DGE9_IGNLU</name>
<evidence type="ECO:0000313" key="7">
    <source>
        <dbReference type="Proteomes" id="UP000801492"/>
    </source>
</evidence>
<feature type="region of interest" description="Disordered" evidence="4">
    <location>
        <begin position="299"/>
        <end position="360"/>
    </location>
</feature>
<dbReference type="FunFam" id="2.30.42.10:FF:000219">
    <property type="entry name" value="Uncharacterized protein, isoform C"/>
    <property type="match status" value="1"/>
</dbReference>
<dbReference type="AlphaFoldDB" id="A0A8K0DGE9"/>
<feature type="non-terminal residue" evidence="6">
    <location>
        <position position="1"/>
    </location>
</feature>
<dbReference type="InterPro" id="IPR001478">
    <property type="entry name" value="PDZ"/>
</dbReference>
<dbReference type="InterPro" id="IPR051844">
    <property type="entry name" value="USH2_Complex_Protein"/>
</dbReference>
<keyword evidence="3" id="KW-0966">Cell projection</keyword>
<feature type="compositionally biased region" description="Polar residues" evidence="4">
    <location>
        <begin position="177"/>
        <end position="186"/>
    </location>
</feature>
<dbReference type="GO" id="GO:0005929">
    <property type="term" value="C:cilium"/>
    <property type="evidence" value="ECO:0007669"/>
    <property type="project" value="TreeGrafter"/>
</dbReference>
<evidence type="ECO:0000256" key="2">
    <source>
        <dbReference type="ARBA" id="ARBA00022737"/>
    </source>
</evidence>
<evidence type="ECO:0000256" key="4">
    <source>
        <dbReference type="SAM" id="MobiDB-lite"/>
    </source>
</evidence>
<dbReference type="EMBL" id="VTPC01001186">
    <property type="protein sequence ID" value="KAF2902793.1"/>
    <property type="molecule type" value="Genomic_DNA"/>
</dbReference>
<feature type="compositionally biased region" description="Basic and acidic residues" evidence="4">
    <location>
        <begin position="338"/>
        <end position="360"/>
    </location>
</feature>
<proteinExistence type="predicted"/>
<evidence type="ECO:0000259" key="5">
    <source>
        <dbReference type="PROSITE" id="PS50106"/>
    </source>
</evidence>
<feature type="domain" description="PDZ" evidence="5">
    <location>
        <begin position="77"/>
        <end position="147"/>
    </location>
</feature>
<protein>
    <recommendedName>
        <fullName evidence="5">PDZ domain-containing protein</fullName>
    </recommendedName>
</protein>
<feature type="compositionally biased region" description="Low complexity" evidence="4">
    <location>
        <begin position="167"/>
        <end position="176"/>
    </location>
</feature>
<dbReference type="PANTHER" id="PTHR23116:SF36">
    <property type="entry name" value="HARMONIN"/>
    <property type="match status" value="1"/>
</dbReference>
<comment type="subcellular location">
    <subcellularLocation>
        <location evidence="1">Cell projection</location>
    </subcellularLocation>
</comment>
<feature type="compositionally biased region" description="Polar residues" evidence="4">
    <location>
        <begin position="303"/>
        <end position="317"/>
    </location>
</feature>
<feature type="domain" description="PDZ" evidence="5">
    <location>
        <begin position="1"/>
        <end position="27"/>
    </location>
</feature>
<dbReference type="PANTHER" id="PTHR23116">
    <property type="entry name" value="PDZ DOMAIN CONTAINING WHIRLIN AND HARMONIN-RELATED"/>
    <property type="match status" value="1"/>
</dbReference>
<dbReference type="Pfam" id="PF00595">
    <property type="entry name" value="PDZ"/>
    <property type="match status" value="1"/>
</dbReference>
<organism evidence="6 7">
    <name type="scientific">Ignelater luminosus</name>
    <name type="common">Cucubano</name>
    <name type="synonym">Pyrophorus luminosus</name>
    <dbReference type="NCBI Taxonomy" id="2038154"/>
    <lineage>
        <taxon>Eukaryota</taxon>
        <taxon>Metazoa</taxon>
        <taxon>Ecdysozoa</taxon>
        <taxon>Arthropoda</taxon>
        <taxon>Hexapoda</taxon>
        <taxon>Insecta</taxon>
        <taxon>Pterygota</taxon>
        <taxon>Neoptera</taxon>
        <taxon>Endopterygota</taxon>
        <taxon>Coleoptera</taxon>
        <taxon>Polyphaga</taxon>
        <taxon>Elateriformia</taxon>
        <taxon>Elateroidea</taxon>
        <taxon>Elateridae</taxon>
        <taxon>Agrypninae</taxon>
        <taxon>Pyrophorini</taxon>
        <taxon>Ignelater</taxon>
    </lineage>
</organism>
<dbReference type="GO" id="GO:0005886">
    <property type="term" value="C:plasma membrane"/>
    <property type="evidence" value="ECO:0007669"/>
    <property type="project" value="TreeGrafter"/>
</dbReference>
<dbReference type="InterPro" id="IPR036034">
    <property type="entry name" value="PDZ_sf"/>
</dbReference>
<accession>A0A8K0DGE9</accession>
<dbReference type="GO" id="GO:0002142">
    <property type="term" value="C:stereocilia ankle link complex"/>
    <property type="evidence" value="ECO:0007669"/>
    <property type="project" value="TreeGrafter"/>
</dbReference>